<dbReference type="SUPFAM" id="SSF50182">
    <property type="entry name" value="Sm-like ribonucleoproteins"/>
    <property type="match status" value="1"/>
</dbReference>
<evidence type="ECO:0000313" key="11">
    <source>
        <dbReference type="EMBL" id="KAK4229531.1"/>
    </source>
</evidence>
<evidence type="ECO:0000256" key="9">
    <source>
        <dbReference type="RuleBase" id="RU365048"/>
    </source>
</evidence>
<evidence type="ECO:0000256" key="8">
    <source>
        <dbReference type="ARBA" id="ARBA00023274"/>
    </source>
</evidence>
<comment type="function">
    <text evidence="9">Plays role in pre-mRNA splicing as component of the U4/U6-U5 tri-snRNP complex that is involved in spliceosome assembly, and as component of the precatalytic spliceosome (spliceosome B complex). The heptameric LSM2-8 complex binds specifically to the 3'-terminal U-tract of U6 snRNA.</text>
</comment>
<dbReference type="FunFam" id="2.30.30.100:FF:000027">
    <property type="entry name" value="U6 snRNA-associated Sm-like protein LSm8"/>
    <property type="match status" value="1"/>
</dbReference>
<evidence type="ECO:0000256" key="1">
    <source>
        <dbReference type="ARBA" id="ARBA00004123"/>
    </source>
</evidence>
<dbReference type="Pfam" id="PF01423">
    <property type="entry name" value="LSM"/>
    <property type="match status" value="1"/>
</dbReference>
<keyword evidence="6 9" id="KW-0508">mRNA splicing</keyword>
<gene>
    <name evidence="9" type="primary">LSM8</name>
    <name evidence="11" type="ORF">QBC38DRAFT_104472</name>
</gene>
<name>A0AAN7GY56_9PEZI</name>
<feature type="domain" description="Sm" evidence="10">
    <location>
        <begin position="1"/>
        <end position="77"/>
    </location>
</feature>
<reference evidence="11" key="2">
    <citation type="submission" date="2023-05" db="EMBL/GenBank/DDBJ databases">
        <authorList>
            <consortium name="Lawrence Berkeley National Laboratory"/>
            <person name="Steindorff A."/>
            <person name="Hensen N."/>
            <person name="Bonometti L."/>
            <person name="Westerberg I."/>
            <person name="Brannstrom I.O."/>
            <person name="Guillou S."/>
            <person name="Cros-Aarteil S."/>
            <person name="Calhoun S."/>
            <person name="Haridas S."/>
            <person name="Kuo A."/>
            <person name="Mondo S."/>
            <person name="Pangilinan J."/>
            <person name="Riley R."/>
            <person name="Labutti K."/>
            <person name="Andreopoulos B."/>
            <person name="Lipzen A."/>
            <person name="Chen C."/>
            <person name="Yanf M."/>
            <person name="Daum C."/>
            <person name="Ng V."/>
            <person name="Clum A."/>
            <person name="Ohm R."/>
            <person name="Martin F."/>
            <person name="Silar P."/>
            <person name="Natvig D."/>
            <person name="Lalanne C."/>
            <person name="Gautier V."/>
            <person name="Ament-Velasquez S.L."/>
            <person name="Kruys A."/>
            <person name="Hutchinson M.I."/>
            <person name="Powell A.J."/>
            <person name="Barry K."/>
            <person name="Miller A.N."/>
            <person name="Grigoriev I.V."/>
            <person name="Debuchy R."/>
            <person name="Gladieux P."/>
            <person name="Thoren M.H."/>
            <person name="Johannesson H."/>
        </authorList>
    </citation>
    <scope>NUCLEOTIDE SEQUENCE</scope>
    <source>
        <strain evidence="11">CBS 990.96</strain>
    </source>
</reference>
<dbReference type="InterPro" id="IPR001163">
    <property type="entry name" value="Sm_dom_euk/arc"/>
</dbReference>
<keyword evidence="7 9" id="KW-0539">Nucleus</keyword>
<dbReference type="PANTHER" id="PTHR15588">
    <property type="entry name" value="LSM1"/>
    <property type="match status" value="1"/>
</dbReference>
<evidence type="ECO:0000256" key="7">
    <source>
        <dbReference type="ARBA" id="ARBA00023242"/>
    </source>
</evidence>
<dbReference type="PROSITE" id="PS52002">
    <property type="entry name" value="SM"/>
    <property type="match status" value="1"/>
</dbReference>
<dbReference type="InterPro" id="IPR044642">
    <property type="entry name" value="PTHR15588"/>
</dbReference>
<dbReference type="EMBL" id="MU865307">
    <property type="protein sequence ID" value="KAK4229531.1"/>
    <property type="molecule type" value="Genomic_DNA"/>
</dbReference>
<keyword evidence="12" id="KW-1185">Reference proteome</keyword>
<evidence type="ECO:0000256" key="4">
    <source>
        <dbReference type="ARBA" id="ARBA00022728"/>
    </source>
</evidence>
<dbReference type="GO" id="GO:0046540">
    <property type="term" value="C:U4/U6 x U5 tri-snRNP complex"/>
    <property type="evidence" value="ECO:0007669"/>
    <property type="project" value="UniProtKB-UniRule"/>
</dbReference>
<evidence type="ECO:0000256" key="5">
    <source>
        <dbReference type="ARBA" id="ARBA00022884"/>
    </source>
</evidence>
<organism evidence="11 12">
    <name type="scientific">Podospora fimiseda</name>
    <dbReference type="NCBI Taxonomy" id="252190"/>
    <lineage>
        <taxon>Eukaryota</taxon>
        <taxon>Fungi</taxon>
        <taxon>Dikarya</taxon>
        <taxon>Ascomycota</taxon>
        <taxon>Pezizomycotina</taxon>
        <taxon>Sordariomycetes</taxon>
        <taxon>Sordariomycetidae</taxon>
        <taxon>Sordariales</taxon>
        <taxon>Podosporaceae</taxon>
        <taxon>Podospora</taxon>
    </lineage>
</organism>
<dbReference type="Gene3D" id="2.30.30.100">
    <property type="match status" value="1"/>
</dbReference>
<evidence type="ECO:0000313" key="12">
    <source>
        <dbReference type="Proteomes" id="UP001301958"/>
    </source>
</evidence>
<evidence type="ECO:0000256" key="2">
    <source>
        <dbReference type="ARBA" id="ARBA00006850"/>
    </source>
</evidence>
<keyword evidence="3 9" id="KW-0507">mRNA processing</keyword>
<evidence type="ECO:0000256" key="6">
    <source>
        <dbReference type="ARBA" id="ARBA00023187"/>
    </source>
</evidence>
<sequence length="97" mass="10649">MSLNSYVEKKVLIITTDGRNLIGTLTAHDNTTNLVLSNTIERIIRSPDDDEPSSEVPLGLYLIRGENVCLVGLVDEPLDESINWTEVKGSVIGTTKH</sequence>
<dbReference type="InterPro" id="IPR047575">
    <property type="entry name" value="Sm"/>
</dbReference>
<evidence type="ECO:0000259" key="10">
    <source>
        <dbReference type="PROSITE" id="PS52002"/>
    </source>
</evidence>
<dbReference type="GO" id="GO:0071011">
    <property type="term" value="C:precatalytic spliceosome"/>
    <property type="evidence" value="ECO:0007669"/>
    <property type="project" value="TreeGrafter"/>
</dbReference>
<comment type="subunit">
    <text evidence="9">LSm subunits form a heteromer with a doughnut shape.</text>
</comment>
<dbReference type="InterPro" id="IPR034103">
    <property type="entry name" value="Lsm8"/>
</dbReference>
<comment type="caution">
    <text evidence="11">The sequence shown here is derived from an EMBL/GenBank/DDBJ whole genome shotgun (WGS) entry which is preliminary data.</text>
</comment>
<dbReference type="PANTHER" id="PTHR15588:SF9">
    <property type="entry name" value="U6 SNRNA-ASSOCIATED SM-LIKE PROTEIN LSM8"/>
    <property type="match status" value="1"/>
</dbReference>
<proteinExistence type="inferred from homology"/>
<dbReference type="GO" id="GO:0005688">
    <property type="term" value="C:U6 snRNP"/>
    <property type="evidence" value="ECO:0007669"/>
    <property type="project" value="UniProtKB-UniRule"/>
</dbReference>
<protein>
    <recommendedName>
        <fullName evidence="9">LSM2-LSM8 complex subunit LSM8</fullName>
    </recommendedName>
</protein>
<dbReference type="AlphaFoldDB" id="A0AAN7GY56"/>
<accession>A0AAN7GY56</accession>
<keyword evidence="8 9" id="KW-0687">Ribonucleoprotein</keyword>
<keyword evidence="5 9" id="KW-0694">RNA-binding</keyword>
<reference evidence="11" key="1">
    <citation type="journal article" date="2023" name="Mol. Phylogenet. Evol.">
        <title>Genome-scale phylogeny and comparative genomics of the fungal order Sordariales.</title>
        <authorList>
            <person name="Hensen N."/>
            <person name="Bonometti L."/>
            <person name="Westerberg I."/>
            <person name="Brannstrom I.O."/>
            <person name="Guillou S."/>
            <person name="Cros-Aarteil S."/>
            <person name="Calhoun S."/>
            <person name="Haridas S."/>
            <person name="Kuo A."/>
            <person name="Mondo S."/>
            <person name="Pangilinan J."/>
            <person name="Riley R."/>
            <person name="LaButti K."/>
            <person name="Andreopoulos B."/>
            <person name="Lipzen A."/>
            <person name="Chen C."/>
            <person name="Yan M."/>
            <person name="Daum C."/>
            <person name="Ng V."/>
            <person name="Clum A."/>
            <person name="Steindorff A."/>
            <person name="Ohm R.A."/>
            <person name="Martin F."/>
            <person name="Silar P."/>
            <person name="Natvig D.O."/>
            <person name="Lalanne C."/>
            <person name="Gautier V."/>
            <person name="Ament-Velasquez S.L."/>
            <person name="Kruys A."/>
            <person name="Hutchinson M.I."/>
            <person name="Powell A.J."/>
            <person name="Barry K."/>
            <person name="Miller A.N."/>
            <person name="Grigoriev I.V."/>
            <person name="Debuchy R."/>
            <person name="Gladieux P."/>
            <person name="Hiltunen Thoren M."/>
            <person name="Johannesson H."/>
        </authorList>
    </citation>
    <scope>NUCLEOTIDE SEQUENCE</scope>
    <source>
        <strain evidence="11">CBS 990.96</strain>
    </source>
</reference>
<dbReference type="GO" id="GO:0000398">
    <property type="term" value="P:mRNA splicing, via spliceosome"/>
    <property type="evidence" value="ECO:0007669"/>
    <property type="project" value="UniProtKB-UniRule"/>
</dbReference>
<evidence type="ECO:0000256" key="3">
    <source>
        <dbReference type="ARBA" id="ARBA00022664"/>
    </source>
</evidence>
<dbReference type="GO" id="GO:0003729">
    <property type="term" value="F:mRNA binding"/>
    <property type="evidence" value="ECO:0007669"/>
    <property type="project" value="TreeGrafter"/>
</dbReference>
<dbReference type="InterPro" id="IPR010920">
    <property type="entry name" value="LSM_dom_sf"/>
</dbReference>
<dbReference type="SMART" id="SM00651">
    <property type="entry name" value="Sm"/>
    <property type="match status" value="1"/>
</dbReference>
<comment type="similarity">
    <text evidence="2 9">Belongs to the snRNP Sm proteins family.</text>
</comment>
<dbReference type="Proteomes" id="UP001301958">
    <property type="component" value="Unassembled WGS sequence"/>
</dbReference>
<keyword evidence="4 9" id="KW-0747">Spliceosome</keyword>
<comment type="subcellular location">
    <subcellularLocation>
        <location evidence="1 9">Nucleus</location>
    </subcellularLocation>
</comment>
<dbReference type="CDD" id="cd01727">
    <property type="entry name" value="LSm8"/>
    <property type="match status" value="1"/>
</dbReference>